<evidence type="ECO:0000259" key="5">
    <source>
        <dbReference type="Pfam" id="PF13243"/>
    </source>
</evidence>
<keyword evidence="7" id="KW-0456">Lyase</keyword>
<dbReference type="InterPro" id="IPR032696">
    <property type="entry name" value="SQ_cyclase_C"/>
</dbReference>
<dbReference type="InterPro" id="IPR018333">
    <property type="entry name" value="Squalene_cyclase"/>
</dbReference>
<comment type="similarity">
    <text evidence="2">Belongs to the terpene cyclase/mutase family.</text>
</comment>
<dbReference type="GO" id="GO:0016829">
    <property type="term" value="F:lyase activity"/>
    <property type="evidence" value="ECO:0007669"/>
    <property type="project" value="UniProtKB-KW"/>
</dbReference>
<accession>A0A518HZX3</accession>
<dbReference type="SUPFAM" id="SSF81853">
    <property type="entry name" value="Family 10 polysaccharide lyase"/>
    <property type="match status" value="1"/>
</dbReference>
<evidence type="ECO:0000256" key="2">
    <source>
        <dbReference type="ARBA" id="ARBA00009755"/>
    </source>
</evidence>
<dbReference type="AlphaFoldDB" id="A0A518HZX3"/>
<feature type="compositionally biased region" description="Low complexity" evidence="4">
    <location>
        <begin position="637"/>
        <end position="648"/>
    </location>
</feature>
<dbReference type="InterPro" id="IPR032697">
    <property type="entry name" value="SQ_cyclase_N"/>
</dbReference>
<dbReference type="GO" id="GO:0005811">
    <property type="term" value="C:lipid droplet"/>
    <property type="evidence" value="ECO:0007669"/>
    <property type="project" value="InterPro"/>
</dbReference>
<dbReference type="UniPathway" id="UPA00337"/>
<evidence type="ECO:0000256" key="3">
    <source>
        <dbReference type="ARBA" id="ARBA00022737"/>
    </source>
</evidence>
<evidence type="ECO:0000313" key="7">
    <source>
        <dbReference type="EMBL" id="QDV46405.1"/>
    </source>
</evidence>
<evidence type="ECO:0000259" key="6">
    <source>
        <dbReference type="Pfam" id="PF13249"/>
    </source>
</evidence>
<protein>
    <submittedName>
        <fullName evidence="7">Squalene--hopene cyclase</fullName>
        <ecNumber evidence="7">4.2.1.129</ecNumber>
    </submittedName>
</protein>
<dbReference type="PANTHER" id="PTHR11764:SF20">
    <property type="entry name" value="LANOSTEROL SYNTHASE"/>
    <property type="match status" value="1"/>
</dbReference>
<feature type="domain" description="Squalene cyclase N-terminal" evidence="6">
    <location>
        <begin position="79"/>
        <end position="247"/>
    </location>
</feature>
<reference evidence="7 8" key="1">
    <citation type="submission" date="2019-03" db="EMBL/GenBank/DDBJ databases">
        <title>Deep-cultivation of Planctomycetes and their phenomic and genomic characterization uncovers novel biology.</title>
        <authorList>
            <person name="Wiegand S."/>
            <person name="Jogler M."/>
            <person name="Boedeker C."/>
            <person name="Pinto D."/>
            <person name="Vollmers J."/>
            <person name="Rivas-Marin E."/>
            <person name="Kohn T."/>
            <person name="Peeters S.H."/>
            <person name="Heuer A."/>
            <person name="Rast P."/>
            <person name="Oberbeckmann S."/>
            <person name="Bunk B."/>
            <person name="Jeske O."/>
            <person name="Meyerdierks A."/>
            <person name="Storesund J.E."/>
            <person name="Kallscheuer N."/>
            <person name="Luecker S."/>
            <person name="Lage O.M."/>
            <person name="Pohl T."/>
            <person name="Merkel B.J."/>
            <person name="Hornburger P."/>
            <person name="Mueller R.-W."/>
            <person name="Bruemmer F."/>
            <person name="Labrenz M."/>
            <person name="Spormann A.M."/>
            <person name="Op den Camp H."/>
            <person name="Overmann J."/>
            <person name="Amann R."/>
            <person name="Jetten M.S.M."/>
            <person name="Mascher T."/>
            <person name="Medema M.H."/>
            <person name="Devos D.P."/>
            <person name="Kaster A.-K."/>
            <person name="Ovreas L."/>
            <person name="Rohde M."/>
            <person name="Galperin M.Y."/>
            <person name="Jogler C."/>
        </authorList>
    </citation>
    <scope>NUCLEOTIDE SEQUENCE [LARGE SCALE GENOMIC DNA]</scope>
    <source>
        <strain evidence="7 8">Enr13</strain>
    </source>
</reference>
<feature type="domain" description="Squalene cyclase C-terminal" evidence="5">
    <location>
        <begin position="356"/>
        <end position="583"/>
    </location>
</feature>
<evidence type="ECO:0000313" key="8">
    <source>
        <dbReference type="Proteomes" id="UP000319004"/>
    </source>
</evidence>
<keyword evidence="3" id="KW-0677">Repeat</keyword>
<proteinExistence type="inferred from homology"/>
<dbReference type="SUPFAM" id="SSF48239">
    <property type="entry name" value="Terpenoid cyclases/Protein prenyltransferases"/>
    <property type="match status" value="1"/>
</dbReference>
<feature type="region of interest" description="Disordered" evidence="4">
    <location>
        <begin position="633"/>
        <end position="662"/>
    </location>
</feature>
<dbReference type="Gene3D" id="1.50.10.20">
    <property type="match status" value="2"/>
</dbReference>
<evidence type="ECO:0000256" key="1">
    <source>
        <dbReference type="ARBA" id="ARBA00004999"/>
    </source>
</evidence>
<dbReference type="GO" id="GO:0016866">
    <property type="term" value="F:intramolecular transferase activity"/>
    <property type="evidence" value="ECO:0007669"/>
    <property type="project" value="InterPro"/>
</dbReference>
<dbReference type="Proteomes" id="UP000319004">
    <property type="component" value="Chromosome"/>
</dbReference>
<keyword evidence="8" id="KW-1185">Reference proteome</keyword>
<dbReference type="KEGG" id="snep:Enr13x_63140"/>
<dbReference type="Pfam" id="PF13243">
    <property type="entry name" value="SQHop_cyclase_C"/>
    <property type="match status" value="1"/>
</dbReference>
<comment type="pathway">
    <text evidence="1">Secondary metabolite biosynthesis; hopanoid biosynthesis.</text>
</comment>
<name>A0A518HZX3_9BACT</name>
<gene>
    <name evidence="7" type="primary">shc</name>
    <name evidence="7" type="ORF">Enr13x_63140</name>
</gene>
<dbReference type="Pfam" id="PF13249">
    <property type="entry name" value="SQHop_cyclase_N"/>
    <property type="match status" value="1"/>
</dbReference>
<dbReference type="PANTHER" id="PTHR11764">
    <property type="entry name" value="TERPENE CYCLASE/MUTASE FAMILY MEMBER"/>
    <property type="match status" value="1"/>
</dbReference>
<dbReference type="EC" id="4.2.1.129" evidence="7"/>
<organism evidence="7 8">
    <name type="scientific">Stieleria neptunia</name>
    <dbReference type="NCBI Taxonomy" id="2527979"/>
    <lineage>
        <taxon>Bacteria</taxon>
        <taxon>Pseudomonadati</taxon>
        <taxon>Planctomycetota</taxon>
        <taxon>Planctomycetia</taxon>
        <taxon>Pirellulales</taxon>
        <taxon>Pirellulaceae</taxon>
        <taxon>Stieleria</taxon>
    </lineage>
</organism>
<dbReference type="EMBL" id="CP037423">
    <property type="protein sequence ID" value="QDV46405.1"/>
    <property type="molecule type" value="Genomic_DNA"/>
</dbReference>
<dbReference type="InterPro" id="IPR008930">
    <property type="entry name" value="Terpenoid_cyclase/PrenylTrfase"/>
</dbReference>
<evidence type="ECO:0000256" key="4">
    <source>
        <dbReference type="SAM" id="MobiDB-lite"/>
    </source>
</evidence>
<dbReference type="GO" id="GO:0016104">
    <property type="term" value="P:triterpenoid biosynthetic process"/>
    <property type="evidence" value="ECO:0007669"/>
    <property type="project" value="InterPro"/>
</dbReference>
<sequence length="750" mass="81980">MVADDAVAGLISCHGPTVILVLRPRRPASTTRLLTRPTAAPAQPLPPDTSWAPIDLTTMPPPSDAIDATRRKCRQTLDQVRGELLQAQTDAGHWTGELAASALSTATAVSAMAAALQHSEPTQPQERESLRSLIGQGMGYLQRQQNTDGGFGDTDRSHSNIATSYLVLSASTLAEKVGQPPLPSTAIEKLQRYIDRAGGLDGLRRRYGTDKTFVVPIMNNMAIAGLISWDDVAALPFEAAVFPQSMYRFLQMPVVSYAIPALVAIGQARHFLGRRAFAPIRLIRSLSIQRTLSVLEKMQPASGGYLEATPLTAFVVMSLAATGRCDLPVVRNGLRSLKQSMLDGGCWPIDTNLATWATSLSIHALCCDPDDDGRWYSERLADWHLGCQHLTRHPFTGAEPGGWGWTDLSGAVPDSDDTPAAILALGLMRPHADENRQTQMHAAMIRGGRWLIRLQNRNGGWPTFCRGWGKLPFDRSSTDLTAHALRALKSIPCRPTDSRGAGPSRADFERPERKAIRFLWRQQQPDGSWMPLWFGNQDRDDESNPIYGTAKVLIAGGIGTRPEAAACDFLLNAQNTDGGWGGGPSVAEKIRELIESDPQYASIAPEIPDDLQSSVEETALAVEALATVILRTRDQTESSSPQPEMPQSGNVSSNQRSDRANAGLTEQRLECSAAVCPAAVNDALLAAILRGVEFLMQSVEDRRHQVAWPIGFYFAKLWYHERLYPLIFTAAALGKFLRAIDEEHDPNWPR</sequence>